<proteinExistence type="predicted"/>
<dbReference type="NCBIfam" id="TIGR02226">
    <property type="entry name" value="two_anch"/>
    <property type="match status" value="1"/>
</dbReference>
<organism evidence="3 4">
    <name type="scientific">Chitinophaga flava</name>
    <dbReference type="NCBI Taxonomy" id="2259036"/>
    <lineage>
        <taxon>Bacteria</taxon>
        <taxon>Pseudomonadati</taxon>
        <taxon>Bacteroidota</taxon>
        <taxon>Chitinophagia</taxon>
        <taxon>Chitinophagales</taxon>
        <taxon>Chitinophagaceae</taxon>
        <taxon>Chitinophaga</taxon>
    </lineage>
</organism>
<protein>
    <recommendedName>
        <fullName evidence="2">Aerotolerance regulator N-terminal domain-containing protein</fullName>
    </recommendedName>
</protein>
<accession>A0A365Y1D6</accession>
<dbReference type="PANTHER" id="PTHR37464">
    <property type="entry name" value="BLL2463 PROTEIN"/>
    <property type="match status" value="1"/>
</dbReference>
<name>A0A365Y1D6_9BACT</name>
<dbReference type="InterPro" id="IPR024163">
    <property type="entry name" value="Aerotolerance_reg_N"/>
</dbReference>
<evidence type="ECO:0000313" key="3">
    <source>
        <dbReference type="EMBL" id="RBL91655.1"/>
    </source>
</evidence>
<dbReference type="AlphaFoldDB" id="A0A365Y1D6"/>
<evidence type="ECO:0000313" key="4">
    <source>
        <dbReference type="Proteomes" id="UP000253410"/>
    </source>
</evidence>
<dbReference type="PANTHER" id="PTHR37464:SF1">
    <property type="entry name" value="BLL2463 PROTEIN"/>
    <property type="match status" value="1"/>
</dbReference>
<sequence length="433" mass="49284">MILTAGIAVPVLIHLWHRRPGRVLKISSVQLLAASSVRHARSWRLSEWWLLLLRCLLILLLALLLACPVWRKPITARNTKGWVITEKAVYPAFSQRIDSLMGAGFQLHTADTSFTLLQHPSALPPDTSALSYWQLLQMLPQKIPADLPVYLFTSNRLARFEGIKPDVALALHWYAATPADSVDNWNGYTYLTNNDSLRILKGHSTPAGTTWQIQDTLQQGDTTALYCTIYTDKYLADARYLEAALQAVQQYTRRKIKIQTIRQRDALPAKQDWLWWLSDSSLPANARAARIIRYASGTAQPLTAWIAGSAIPLYKRLPVKDTAAVLWKDSYGAPLLTQQTLYIHLDPSWSELVWSSEFPQRLLDLMFPAVPDKKHDRRMIDPQQLQQPSIQPAAKVASIPQQETSLENINWILLFLIFCMERYFSFKSNKKSV</sequence>
<keyword evidence="1" id="KW-0812">Transmembrane</keyword>
<dbReference type="Proteomes" id="UP000253410">
    <property type="component" value="Unassembled WGS sequence"/>
</dbReference>
<keyword evidence="1" id="KW-1133">Transmembrane helix</keyword>
<evidence type="ECO:0000256" key="1">
    <source>
        <dbReference type="SAM" id="Phobius"/>
    </source>
</evidence>
<gene>
    <name evidence="3" type="ORF">DF182_03305</name>
</gene>
<evidence type="ECO:0000259" key="2">
    <source>
        <dbReference type="Pfam" id="PF07584"/>
    </source>
</evidence>
<reference evidence="3 4" key="1">
    <citation type="submission" date="2018-05" db="EMBL/GenBank/DDBJ databases">
        <title>Chitinophaga sp. K3CV102501T nov., isolated from isolated from a monsoon evergreen broad-leaved forest soil.</title>
        <authorList>
            <person name="Lv Y."/>
        </authorList>
    </citation>
    <scope>NUCLEOTIDE SEQUENCE [LARGE SCALE GENOMIC DNA]</scope>
    <source>
        <strain evidence="3 4">GDMCC 1.1325</strain>
    </source>
</reference>
<comment type="caution">
    <text evidence="3">The sequence shown here is derived from an EMBL/GenBank/DDBJ whole genome shotgun (WGS) entry which is preliminary data.</text>
</comment>
<dbReference type="Pfam" id="PF07584">
    <property type="entry name" value="BatA"/>
    <property type="match status" value="1"/>
</dbReference>
<keyword evidence="4" id="KW-1185">Reference proteome</keyword>
<feature type="transmembrane region" description="Helical" evidence="1">
    <location>
        <begin position="48"/>
        <end position="71"/>
    </location>
</feature>
<dbReference type="EMBL" id="QFFJ01000001">
    <property type="protein sequence ID" value="RBL91655.1"/>
    <property type="molecule type" value="Genomic_DNA"/>
</dbReference>
<keyword evidence="1" id="KW-0472">Membrane</keyword>
<dbReference type="OrthoDB" id="890881at2"/>
<feature type="domain" description="Aerotolerance regulator N-terminal" evidence="2">
    <location>
        <begin position="3"/>
        <end position="68"/>
    </location>
</feature>
<dbReference type="InterPro" id="IPR011933">
    <property type="entry name" value="Double_TM_dom"/>
</dbReference>